<reference evidence="1 2" key="1">
    <citation type="submission" date="2022-05" db="EMBL/GenBank/DDBJ databases">
        <authorList>
            <consortium name="Genoscope - CEA"/>
            <person name="William W."/>
        </authorList>
    </citation>
    <scope>NUCLEOTIDE SEQUENCE [LARGE SCALE GENOMIC DNA]</scope>
</reference>
<dbReference type="Proteomes" id="UP001159428">
    <property type="component" value="Unassembled WGS sequence"/>
</dbReference>
<comment type="caution">
    <text evidence="1">The sequence shown here is derived from an EMBL/GenBank/DDBJ whole genome shotgun (WGS) entry which is preliminary data.</text>
</comment>
<name>A0AAU9WJS0_9CNID</name>
<evidence type="ECO:0000313" key="2">
    <source>
        <dbReference type="Proteomes" id="UP001159428"/>
    </source>
</evidence>
<dbReference type="Pfam" id="PF14249">
    <property type="entry name" value="Tocopherol_cycl"/>
    <property type="match status" value="1"/>
</dbReference>
<organism evidence="1 2">
    <name type="scientific">Pocillopora meandrina</name>
    <dbReference type="NCBI Taxonomy" id="46732"/>
    <lineage>
        <taxon>Eukaryota</taxon>
        <taxon>Metazoa</taxon>
        <taxon>Cnidaria</taxon>
        <taxon>Anthozoa</taxon>
        <taxon>Hexacorallia</taxon>
        <taxon>Scleractinia</taxon>
        <taxon>Astrocoeniina</taxon>
        <taxon>Pocilloporidae</taxon>
        <taxon>Pocillopora</taxon>
    </lineage>
</organism>
<evidence type="ECO:0000313" key="1">
    <source>
        <dbReference type="EMBL" id="CAH3116293.1"/>
    </source>
</evidence>
<gene>
    <name evidence="1" type="ORF">PMEA_00006371</name>
</gene>
<dbReference type="PANTHER" id="PTHR35309">
    <property type="match status" value="1"/>
</dbReference>
<dbReference type="AlphaFoldDB" id="A0AAU9WJS0"/>
<keyword evidence="2" id="KW-1185">Reference proteome</keyword>
<protein>
    <recommendedName>
        <fullName evidence="3">Tocopherol cyclase, chloroplastic</fullName>
    </recommendedName>
</protein>
<dbReference type="EMBL" id="CALNXJ010000015">
    <property type="protein sequence ID" value="CAH3116293.1"/>
    <property type="molecule type" value="Genomic_DNA"/>
</dbReference>
<accession>A0AAU9WJS0</accession>
<dbReference type="PANTHER" id="PTHR35309:SF4">
    <property type="entry name" value="TOCOPHEROL CYCLASE"/>
    <property type="match status" value="1"/>
</dbReference>
<evidence type="ECO:0008006" key="3">
    <source>
        <dbReference type="Google" id="ProtNLM"/>
    </source>
</evidence>
<proteinExistence type="predicted"/>
<dbReference type="GO" id="GO:0009976">
    <property type="term" value="F:tocopherol cyclase activity"/>
    <property type="evidence" value="ECO:0007669"/>
    <property type="project" value="InterPro"/>
</dbReference>
<dbReference type="InterPro" id="IPR025893">
    <property type="entry name" value="Tocopherol_cyclase"/>
</dbReference>
<sequence length="402" mass="44580">MTITSQHIRSSFLHVNMKVAYNYFSLCAFVTSLISHEAWVNGNLYDPHLFPAEGPFMEGWYSRIMDVSSNHSFGVLFGQVLMQKKGPEFGHYPQNMVSIIHSKGDGRTMESFAVYPSNEDIEVTVNGKPVSNNPDFKSPANFEWKAKPYGYFRVNENETRINFTNVDGVSFIGVLGPPKPWGPNGEGPEGWIDHLPFLPLHWFVYSLGSELINYNWVNEKSGELLRGNQGLAHQEKNWGKSFPPAWIWAEGVDDPSCSSFAISLGVLSIETFDVPAHLIGYRSAAATLNFKPTNSLVTTKHIDGCSGKMNATITSLGNKLEFEIETAPSTLETCLLGPTLDGFAPVCVESYTAIATFHVYKMTVSGYELIESKTFNNAALEFGGFYLCQEKSPCQLESNGMA</sequence>